<reference evidence="1 2" key="1">
    <citation type="submission" date="2018-05" db="EMBL/GenBank/DDBJ databases">
        <title>Streptomyces venezuelae.</title>
        <authorList>
            <person name="Kim W."/>
            <person name="Lee N."/>
            <person name="Cho B.-K."/>
        </authorList>
    </citation>
    <scope>NUCLEOTIDE SEQUENCE [LARGE SCALE GENOMIC DNA]</scope>
    <source>
        <strain evidence="1 2">ATCC 14584</strain>
    </source>
</reference>
<sequence length="175" mass="18879">MDPLTFPMLVGTALTEAVRFLFDRAGAVLDRRAGRVPVEEPEQVEGQVGSLTVRPAELSSARIERIAEARGALQVYLARPALLQGDDPGLRDLLGALRLDLEEIYGRQLPFGDEDERPARPGVSVTQRAEELTGNQVGVRAQEISQTGRVRVDQSAKVVQASAEQVGVEIDGPIG</sequence>
<name>A0A5P2BS37_STRVZ</name>
<evidence type="ECO:0000313" key="2">
    <source>
        <dbReference type="Proteomes" id="UP000322927"/>
    </source>
</evidence>
<dbReference type="EMBL" id="CP029192">
    <property type="protein sequence ID" value="QES33274.1"/>
    <property type="molecule type" value="Genomic_DNA"/>
</dbReference>
<protein>
    <submittedName>
        <fullName evidence="1">Uncharacterized protein</fullName>
    </submittedName>
</protein>
<accession>A0A5P2BS37</accession>
<dbReference type="AlphaFoldDB" id="A0A5P2BS37"/>
<dbReference type="Proteomes" id="UP000322927">
    <property type="component" value="Chromosome"/>
</dbReference>
<dbReference type="RefSeq" id="WP_150215429.1">
    <property type="nucleotide sequence ID" value="NZ_CP029192.1"/>
</dbReference>
<gene>
    <name evidence="1" type="ORF">DEJ48_07585</name>
</gene>
<dbReference type="OrthoDB" id="4173012at2"/>
<evidence type="ECO:0000313" key="1">
    <source>
        <dbReference type="EMBL" id="QES33274.1"/>
    </source>
</evidence>
<proteinExistence type="predicted"/>
<organism evidence="1 2">
    <name type="scientific">Streptomyces venezuelae</name>
    <dbReference type="NCBI Taxonomy" id="54571"/>
    <lineage>
        <taxon>Bacteria</taxon>
        <taxon>Bacillati</taxon>
        <taxon>Actinomycetota</taxon>
        <taxon>Actinomycetes</taxon>
        <taxon>Kitasatosporales</taxon>
        <taxon>Streptomycetaceae</taxon>
        <taxon>Streptomyces</taxon>
    </lineage>
</organism>